<feature type="topological domain" description="Cytoplasmic" evidence="14">
    <location>
        <begin position="159"/>
        <end position="165"/>
    </location>
</feature>
<comment type="similarity">
    <text evidence="2 14">Belongs to the DsbB family.</text>
</comment>
<feature type="transmembrane region" description="Helical" evidence="15">
    <location>
        <begin position="137"/>
        <end position="156"/>
    </location>
</feature>
<dbReference type="RefSeq" id="WP_147798660.1">
    <property type="nucleotide sequence ID" value="NZ_VPFL01000003.1"/>
</dbReference>
<evidence type="ECO:0000313" key="17">
    <source>
        <dbReference type="Proteomes" id="UP000321201"/>
    </source>
</evidence>
<evidence type="ECO:0000256" key="2">
    <source>
        <dbReference type="ARBA" id="ARBA00008823"/>
    </source>
</evidence>
<evidence type="ECO:0000313" key="16">
    <source>
        <dbReference type="EMBL" id="TXF13016.1"/>
    </source>
</evidence>
<keyword evidence="12 14" id="KW-0143">Chaperone</keyword>
<evidence type="ECO:0000256" key="8">
    <source>
        <dbReference type="ARBA" id="ARBA00022989"/>
    </source>
</evidence>
<comment type="caution">
    <text evidence="14">Lacks conserved residue(s) required for the propagation of feature annotation.</text>
</comment>
<dbReference type="Pfam" id="PF02600">
    <property type="entry name" value="DsbB"/>
    <property type="match status" value="1"/>
</dbReference>
<dbReference type="GO" id="GO:0005886">
    <property type="term" value="C:plasma membrane"/>
    <property type="evidence" value="ECO:0007669"/>
    <property type="project" value="UniProtKB-SubCell"/>
</dbReference>
<evidence type="ECO:0000256" key="12">
    <source>
        <dbReference type="ARBA" id="ARBA00023186"/>
    </source>
</evidence>
<dbReference type="PANTHER" id="PTHR36570:SF3">
    <property type="entry name" value="DISULFIDE BOND FORMATION PROTEIN B"/>
    <property type="match status" value="1"/>
</dbReference>
<feature type="transmembrane region" description="Helical" evidence="15">
    <location>
        <begin position="37"/>
        <end position="55"/>
    </location>
</feature>
<keyword evidence="6 14" id="KW-0812">Transmembrane</keyword>
<evidence type="ECO:0000256" key="1">
    <source>
        <dbReference type="ARBA" id="ARBA00004429"/>
    </source>
</evidence>
<keyword evidence="9 14" id="KW-0560">Oxidoreductase</keyword>
<dbReference type="OrthoDB" id="3711263at2"/>
<evidence type="ECO:0000256" key="4">
    <source>
        <dbReference type="ARBA" id="ARBA00022475"/>
    </source>
</evidence>
<comment type="function">
    <text evidence="14">Required for disulfide bond formation in some periplasmic proteins. Acts by oxidizing the DsbA protein.</text>
</comment>
<evidence type="ECO:0000256" key="15">
    <source>
        <dbReference type="SAM" id="Phobius"/>
    </source>
</evidence>
<organism evidence="16 17">
    <name type="scientific">Pelomicrobium methylotrophicum</name>
    <dbReference type="NCBI Taxonomy" id="2602750"/>
    <lineage>
        <taxon>Bacteria</taxon>
        <taxon>Pseudomonadati</taxon>
        <taxon>Pseudomonadota</taxon>
        <taxon>Hydrogenophilia</taxon>
        <taxon>Hydrogenophilia incertae sedis</taxon>
        <taxon>Pelomicrobium</taxon>
    </lineage>
</organism>
<evidence type="ECO:0000256" key="3">
    <source>
        <dbReference type="ARBA" id="ARBA00022448"/>
    </source>
</evidence>
<evidence type="ECO:0000256" key="6">
    <source>
        <dbReference type="ARBA" id="ARBA00022692"/>
    </source>
</evidence>
<sequence length="165" mass="17329">MRTRAGFFAGFLLCLGVLGYALYLQHGQGLEPCPLCIFQRAVFIVLGALFLLAAVHGPGPKGATAYAGLITAAAAGGVGIAARHLWVQFGAPPQVADCGADLSFMLETLPLSETLALVFRGSGECSDTQWSFLGLTLPGWSLVFYLVLAALGIFVARQARRSARA</sequence>
<dbReference type="Gene3D" id="1.20.1550.10">
    <property type="entry name" value="DsbB-like"/>
    <property type="match status" value="1"/>
</dbReference>
<dbReference type="AlphaFoldDB" id="A0A5C7EVS4"/>
<dbReference type="InterPro" id="IPR050183">
    <property type="entry name" value="DsbB"/>
</dbReference>
<evidence type="ECO:0000256" key="5">
    <source>
        <dbReference type="ARBA" id="ARBA00022519"/>
    </source>
</evidence>
<evidence type="ECO:0000256" key="9">
    <source>
        <dbReference type="ARBA" id="ARBA00023002"/>
    </source>
</evidence>
<dbReference type="GO" id="GO:0006457">
    <property type="term" value="P:protein folding"/>
    <property type="evidence" value="ECO:0007669"/>
    <property type="project" value="InterPro"/>
</dbReference>
<dbReference type="GO" id="GO:0015035">
    <property type="term" value="F:protein-disulfide reductase activity"/>
    <property type="evidence" value="ECO:0007669"/>
    <property type="project" value="UniProtKB-UniRule"/>
</dbReference>
<accession>A0A5C7EVS4</accession>
<dbReference type="InterPro" id="IPR023380">
    <property type="entry name" value="DsbB-like_sf"/>
</dbReference>
<protein>
    <recommendedName>
        <fullName evidence="14">Disulfide bond formation protein B</fullName>
    </recommendedName>
    <alternativeName>
        <fullName evidence="14">Disulfide oxidoreductase</fullName>
    </alternativeName>
</protein>
<dbReference type="HAMAP" id="MF_00286">
    <property type="entry name" value="DsbB"/>
    <property type="match status" value="1"/>
</dbReference>
<dbReference type="EMBL" id="VPFL01000003">
    <property type="protein sequence ID" value="TXF13016.1"/>
    <property type="molecule type" value="Genomic_DNA"/>
</dbReference>
<keyword evidence="4 14" id="KW-1003">Cell membrane</keyword>
<dbReference type="InParanoid" id="A0A5C7EVS4"/>
<evidence type="ECO:0000256" key="14">
    <source>
        <dbReference type="HAMAP-Rule" id="MF_00286"/>
    </source>
</evidence>
<keyword evidence="5" id="KW-0997">Cell inner membrane</keyword>
<feature type="transmembrane region" description="Helical" evidence="15">
    <location>
        <begin position="67"/>
        <end position="86"/>
    </location>
</feature>
<keyword evidence="3 14" id="KW-0813">Transport</keyword>
<keyword evidence="11 14" id="KW-1015">Disulfide bond</keyword>
<dbReference type="InterPro" id="IPR003752">
    <property type="entry name" value="DiS_bond_form_DsbB/BdbC"/>
</dbReference>
<dbReference type="InterPro" id="IPR022920">
    <property type="entry name" value="Disulphide_bond_form_DsbB"/>
</dbReference>
<gene>
    <name evidence="14" type="primary">dsbB</name>
    <name evidence="16" type="ORF">FR698_02755</name>
</gene>
<dbReference type="GO" id="GO:0009055">
    <property type="term" value="F:electron transfer activity"/>
    <property type="evidence" value="ECO:0007669"/>
    <property type="project" value="UniProtKB-UniRule"/>
</dbReference>
<reference evidence="16 17" key="1">
    <citation type="submission" date="2019-08" db="EMBL/GenBank/DDBJ databases">
        <title>Pelomicrobium methylotrophicum gen. nov., sp. nov. a moderately thermophilic, facultatively anaerobic, lithoautotrophic and methylotrophic bacterium isolated from a terrestrial mud volcano.</title>
        <authorList>
            <person name="Slobodkina G.B."/>
            <person name="Merkel A.Y."/>
            <person name="Slobodkin A.I."/>
        </authorList>
    </citation>
    <scope>NUCLEOTIDE SEQUENCE [LARGE SCALE GENOMIC DNA]</scope>
    <source>
        <strain evidence="16 17">SM250</strain>
    </source>
</reference>
<dbReference type="Proteomes" id="UP000321201">
    <property type="component" value="Unassembled WGS sequence"/>
</dbReference>
<keyword evidence="13 14" id="KW-0676">Redox-active center</keyword>
<name>A0A5C7EVS4_9PROT</name>
<keyword evidence="10 14" id="KW-0472">Membrane</keyword>
<proteinExistence type="inferred from homology"/>
<dbReference type="PANTHER" id="PTHR36570">
    <property type="entry name" value="DISULFIDE BOND FORMATION PROTEIN B"/>
    <property type="match status" value="1"/>
</dbReference>
<feature type="disulfide bond" description="Redox-active" evidence="14">
    <location>
        <begin position="33"/>
        <end position="36"/>
    </location>
</feature>
<keyword evidence="17" id="KW-1185">Reference proteome</keyword>
<feature type="topological domain" description="Periplasmic" evidence="14">
    <location>
        <begin position="24"/>
        <end position="41"/>
    </location>
</feature>
<dbReference type="SUPFAM" id="SSF158442">
    <property type="entry name" value="DsbB-like"/>
    <property type="match status" value="1"/>
</dbReference>
<keyword evidence="8 14" id="KW-1133">Transmembrane helix</keyword>
<comment type="subcellular location">
    <subcellularLocation>
        <location evidence="1">Cell inner membrane</location>
        <topology evidence="1">Multi-pass membrane protein</topology>
    </subcellularLocation>
    <subcellularLocation>
        <location evidence="14">Cell membrane</location>
        <topology evidence="14">Multi-pass membrane protein</topology>
    </subcellularLocation>
</comment>
<evidence type="ECO:0000256" key="7">
    <source>
        <dbReference type="ARBA" id="ARBA00022982"/>
    </source>
</evidence>
<evidence type="ECO:0000256" key="11">
    <source>
        <dbReference type="ARBA" id="ARBA00023157"/>
    </source>
</evidence>
<dbReference type="FunCoup" id="A0A5C7EVS4">
    <property type="interactions" value="73"/>
</dbReference>
<feature type="topological domain" description="Cytoplasmic" evidence="14">
    <location>
        <begin position="1"/>
        <end position="6"/>
    </location>
</feature>
<feature type="topological domain" description="Cytoplasmic" evidence="14">
    <location>
        <begin position="59"/>
        <end position="64"/>
    </location>
</feature>
<keyword evidence="7 14" id="KW-0249">Electron transport</keyword>
<evidence type="ECO:0000256" key="10">
    <source>
        <dbReference type="ARBA" id="ARBA00023136"/>
    </source>
</evidence>
<comment type="caution">
    <text evidence="16">The sequence shown here is derived from an EMBL/GenBank/DDBJ whole genome shotgun (WGS) entry which is preliminary data.</text>
</comment>
<evidence type="ECO:0000256" key="13">
    <source>
        <dbReference type="ARBA" id="ARBA00023284"/>
    </source>
</evidence>